<dbReference type="Pfam" id="PF04519">
    <property type="entry name" value="Bactofilin"/>
    <property type="match status" value="1"/>
</dbReference>
<protein>
    <submittedName>
        <fullName evidence="2">Polymer-forming cytoskeletal protein</fullName>
    </submittedName>
</protein>
<name>A0ABT5WPK5_9SPHN</name>
<dbReference type="Proteomes" id="UP001216253">
    <property type="component" value="Unassembled WGS sequence"/>
</dbReference>
<sequence length="141" mass="14284">MAKAPGGQRPSSSSTFSVLGGDTVIRGDISASADLHVDGRIEGDISCSSLVQGETSEIFGAITAESARISGQVEGSIAARELVVLKTARIRGDISYDALTIEQGAKLEGRLTPHGARPALADPADGNEAHLILASGGESAA</sequence>
<dbReference type="PANTHER" id="PTHR35024">
    <property type="entry name" value="HYPOTHETICAL CYTOSOLIC PROTEIN"/>
    <property type="match status" value="1"/>
</dbReference>
<reference evidence="2 3" key="1">
    <citation type="submission" date="2023-03" db="EMBL/GenBank/DDBJ databases">
        <title>NovoSphingobium album sp. nov. isolated from polycyclic aromatic hydrocarbons- and heavy-metal polluted soil.</title>
        <authorList>
            <person name="Liu Z."/>
            <person name="Wang K."/>
        </authorList>
    </citation>
    <scope>NUCLEOTIDE SEQUENCE [LARGE SCALE GENOMIC DNA]</scope>
    <source>
        <strain evidence="2 3">H3SJ31-1</strain>
    </source>
</reference>
<evidence type="ECO:0000313" key="2">
    <source>
        <dbReference type="EMBL" id="MDE8651809.1"/>
    </source>
</evidence>
<gene>
    <name evidence="2" type="ORF">PYV00_08740</name>
</gene>
<accession>A0ABT5WPK5</accession>
<proteinExistence type="inferred from homology"/>
<evidence type="ECO:0000313" key="3">
    <source>
        <dbReference type="Proteomes" id="UP001216253"/>
    </source>
</evidence>
<comment type="similarity">
    <text evidence="1">Belongs to the bactofilin family.</text>
</comment>
<dbReference type="PANTHER" id="PTHR35024:SF4">
    <property type="entry name" value="POLYMER-FORMING CYTOSKELETAL PROTEIN"/>
    <property type="match status" value="1"/>
</dbReference>
<keyword evidence="3" id="KW-1185">Reference proteome</keyword>
<dbReference type="RefSeq" id="WP_275227899.1">
    <property type="nucleotide sequence ID" value="NZ_JARESE010000020.1"/>
</dbReference>
<organism evidence="2 3">
    <name type="scientific">Novosphingobium album</name>
    <name type="common">ex Liu et al. 2023</name>
    <dbReference type="NCBI Taxonomy" id="3031130"/>
    <lineage>
        <taxon>Bacteria</taxon>
        <taxon>Pseudomonadati</taxon>
        <taxon>Pseudomonadota</taxon>
        <taxon>Alphaproteobacteria</taxon>
        <taxon>Sphingomonadales</taxon>
        <taxon>Sphingomonadaceae</taxon>
        <taxon>Novosphingobium</taxon>
    </lineage>
</organism>
<evidence type="ECO:0000256" key="1">
    <source>
        <dbReference type="ARBA" id="ARBA00044755"/>
    </source>
</evidence>
<dbReference type="EMBL" id="JARESE010000020">
    <property type="protein sequence ID" value="MDE8651809.1"/>
    <property type="molecule type" value="Genomic_DNA"/>
</dbReference>
<dbReference type="InterPro" id="IPR007607">
    <property type="entry name" value="BacA/B"/>
</dbReference>
<comment type="caution">
    <text evidence="2">The sequence shown here is derived from an EMBL/GenBank/DDBJ whole genome shotgun (WGS) entry which is preliminary data.</text>
</comment>